<dbReference type="PRINTS" id="PR00364">
    <property type="entry name" value="DISEASERSIST"/>
</dbReference>
<evidence type="ECO:0000256" key="4">
    <source>
        <dbReference type="ARBA" id="ARBA00023027"/>
    </source>
</evidence>
<keyword evidence="1" id="KW-0433">Leucine-rich repeat</keyword>
<evidence type="ECO:0000256" key="1">
    <source>
        <dbReference type="ARBA" id="ARBA00022614"/>
    </source>
</evidence>
<dbReference type="InterPro" id="IPR027417">
    <property type="entry name" value="P-loop_NTPase"/>
</dbReference>
<dbReference type="Pfam" id="PF23282">
    <property type="entry name" value="WHD_ROQ1"/>
    <property type="match status" value="1"/>
</dbReference>
<dbReference type="Proteomes" id="UP000006729">
    <property type="component" value="Chromosome 11"/>
</dbReference>
<protein>
    <recommendedName>
        <fullName evidence="5">TIR domain-containing protein</fullName>
    </recommendedName>
</protein>
<keyword evidence="2" id="KW-0677">Repeat</keyword>
<evidence type="ECO:0000259" key="5">
    <source>
        <dbReference type="PROSITE" id="PS50104"/>
    </source>
</evidence>
<dbReference type="Gene3D" id="3.80.10.10">
    <property type="entry name" value="Ribonuclease Inhibitor"/>
    <property type="match status" value="2"/>
</dbReference>
<dbReference type="InterPro" id="IPR058192">
    <property type="entry name" value="WHD_ROQ1-like"/>
</dbReference>
<name>A0A3N7FPZ9_POPTR</name>
<dbReference type="InterPro" id="IPR032675">
    <property type="entry name" value="LRR_dom_sf"/>
</dbReference>
<dbReference type="InParanoid" id="A0A3N7FPZ9"/>
<dbReference type="InterPro" id="IPR036390">
    <property type="entry name" value="WH_DNA-bd_sf"/>
</dbReference>
<keyword evidence="3" id="KW-0611">Plant defense</keyword>
<dbReference type="Gene3D" id="1.10.8.430">
    <property type="entry name" value="Helical domain of apoptotic protease-activating factors"/>
    <property type="match status" value="1"/>
</dbReference>
<proteinExistence type="predicted"/>
<dbReference type="AlphaFoldDB" id="A0A3N7FPZ9"/>
<reference evidence="6 7" key="1">
    <citation type="journal article" date="2006" name="Science">
        <title>The genome of black cottonwood, Populus trichocarpa (Torr. &amp; Gray).</title>
        <authorList>
            <person name="Tuskan G.A."/>
            <person name="Difazio S."/>
            <person name="Jansson S."/>
            <person name="Bohlmann J."/>
            <person name="Grigoriev I."/>
            <person name="Hellsten U."/>
            <person name="Putnam N."/>
            <person name="Ralph S."/>
            <person name="Rombauts S."/>
            <person name="Salamov A."/>
            <person name="Schein J."/>
            <person name="Sterck L."/>
            <person name="Aerts A."/>
            <person name="Bhalerao R.R."/>
            <person name="Bhalerao R.P."/>
            <person name="Blaudez D."/>
            <person name="Boerjan W."/>
            <person name="Brun A."/>
            <person name="Brunner A."/>
            <person name="Busov V."/>
            <person name="Campbell M."/>
            <person name="Carlson J."/>
            <person name="Chalot M."/>
            <person name="Chapman J."/>
            <person name="Chen G.L."/>
            <person name="Cooper D."/>
            <person name="Coutinho P.M."/>
            <person name="Couturier J."/>
            <person name="Covert S."/>
            <person name="Cronk Q."/>
            <person name="Cunningham R."/>
            <person name="Davis J."/>
            <person name="Degroeve S."/>
            <person name="Dejardin A."/>
            <person name="Depamphilis C."/>
            <person name="Detter J."/>
            <person name="Dirks B."/>
            <person name="Dubchak I."/>
            <person name="Duplessis S."/>
            <person name="Ehlting J."/>
            <person name="Ellis B."/>
            <person name="Gendler K."/>
            <person name="Goodstein D."/>
            <person name="Gribskov M."/>
            <person name="Grimwood J."/>
            <person name="Groover A."/>
            <person name="Gunter L."/>
            <person name="Hamberger B."/>
            <person name="Heinze B."/>
            <person name="Helariutta Y."/>
            <person name="Henrissat B."/>
            <person name="Holligan D."/>
            <person name="Holt R."/>
            <person name="Huang W."/>
            <person name="Islam-Faridi N."/>
            <person name="Jones S."/>
            <person name="Jones-Rhoades M."/>
            <person name="Jorgensen R."/>
            <person name="Joshi C."/>
            <person name="Kangasjarvi J."/>
            <person name="Karlsson J."/>
            <person name="Kelleher C."/>
            <person name="Kirkpatrick R."/>
            <person name="Kirst M."/>
            <person name="Kohler A."/>
            <person name="Kalluri U."/>
            <person name="Larimer F."/>
            <person name="Leebens-Mack J."/>
            <person name="Leple J.C."/>
            <person name="Locascio P."/>
            <person name="Lou Y."/>
            <person name="Lucas S."/>
            <person name="Martin F."/>
            <person name="Montanini B."/>
            <person name="Napoli C."/>
            <person name="Nelson D.R."/>
            <person name="Nelson C."/>
            <person name="Nieminen K."/>
            <person name="Nilsson O."/>
            <person name="Pereda V."/>
            <person name="Peter G."/>
            <person name="Philippe R."/>
            <person name="Pilate G."/>
            <person name="Poliakov A."/>
            <person name="Razumovskaya J."/>
            <person name="Richardson P."/>
            <person name="Rinaldi C."/>
            <person name="Ritland K."/>
            <person name="Rouze P."/>
            <person name="Ryaboy D."/>
            <person name="Schmutz J."/>
            <person name="Schrader J."/>
            <person name="Segerman B."/>
            <person name="Shin H."/>
            <person name="Siddiqui A."/>
            <person name="Sterky F."/>
            <person name="Terry A."/>
            <person name="Tsai C.J."/>
            <person name="Uberbacher E."/>
            <person name="Unneberg P."/>
            <person name="Vahala J."/>
            <person name="Wall K."/>
            <person name="Wessler S."/>
            <person name="Yang G."/>
            <person name="Yin T."/>
            <person name="Douglas C."/>
            <person name="Marra M."/>
            <person name="Sandberg G."/>
            <person name="Van de Peer Y."/>
            <person name="Rokhsar D."/>
        </authorList>
    </citation>
    <scope>NUCLEOTIDE SEQUENCE [LARGE SCALE GENOMIC DNA]</scope>
    <source>
        <strain evidence="7">cv. Nisqually</strain>
        <strain evidence="6">Nisqually-1</strain>
    </source>
</reference>
<evidence type="ECO:0000256" key="2">
    <source>
        <dbReference type="ARBA" id="ARBA00022737"/>
    </source>
</evidence>
<dbReference type="PANTHER" id="PTHR11017">
    <property type="entry name" value="LEUCINE-RICH REPEAT-CONTAINING PROTEIN"/>
    <property type="match status" value="1"/>
</dbReference>
<feature type="domain" description="TIR" evidence="5">
    <location>
        <begin position="17"/>
        <end position="183"/>
    </location>
</feature>
<dbReference type="PANTHER" id="PTHR11017:SF305">
    <property type="entry name" value="TMV RESISTANCE PROTEIN N-LIKE"/>
    <property type="match status" value="1"/>
</dbReference>
<dbReference type="InterPro" id="IPR002182">
    <property type="entry name" value="NB-ARC"/>
</dbReference>
<dbReference type="Pfam" id="PF00931">
    <property type="entry name" value="NB-ARC"/>
    <property type="match status" value="1"/>
</dbReference>
<sequence>MAAGKYQESYSSRFSYCKYQVFLSFRGEDTRKNFTDHLYKALVDAGFHTFRDDDEIRRGKNIQLELQKAIQQSKIAIIVFSKNYAWSRWCLDELVKIMERNRNADCIVFPVFYHVDPSEVRNQNGSFAAAFVEHEKHYKEEMERVNGWRIALKEVANLAGMDLGDGYEAQFVQSIVENVSKNLDPKIFYVPLHFIGRDPLVQDINSWLQDGSHGAAIALLYGIGGVGKTAIAKSVFNQNFYKFEGKSFLSNFRSKDIVCLQRQLIFDILNKTVEINDEDEGILKIKDALCCRRTLIVLDDVDKRDQFNKIIGMQNWLCKGSKIIVTTRNKGLFSANDIEGVRCKVGPLDDEKSLELFSWNAFGQADPVDGFVEDSWRIVHHCNGLPLALRVIGSSLSGKGREIWESALKQMEVIPNCEVQKVLRISYDSLDDDYQKGLFLDIACFFNGMDEDDAVRILDGLDKGARFGIDNLIDRCLVEINNDKRLWMHQLVRDMGREIARQESPKCQRIWRHEDAFTVLKGTTDAEKLRGLTLDMHALMEDDHAEVVCTNLMVRSKRCRLNFFQQWLSDFFDGEKLQTGQTSLFPILKTDAFRKMPDIKFLQLNYTKFYGSFEHFPKNLIWLCWHGFSSRSIPNHVCLEKLVVLDLSRSCLVDAWKGKPFFPKLKILDLRHSHDLIRTPDFSGLPALEKLILEDCIRLVQIHESIGDLQRLLILNLRNCTSLMELPEEMSRLNSLQELVLGGCSNLDSLNMELEHHQWRSLLQSDEIVASTSHITSLPLKLFFPSRFSARKILRFTLFSLPRSLTRLDLSGTPIRFLPESIKDLGPLRHLYLRNCKMLQALLELPSHLWSLDVSFCYSLQRPANPNCSNKADGCDQFVEFQDWIKQELIQTFDSHVFRIMETVCAQIQPSRFQMTFVYGKFNFVNFVFDEDETLRRFHEEEEEDKWLIQNEFTDNFSFKISSRPAHRICGFNLFTRFSVTSEYSCHEEVGIGIRNNISGQSLSRQGVFPACNMRRFREIQSLSHWKLGANDPTFDNGDDVSISVLPHDPSLSNWIFATYDNGDDMSISVLQHEPAIQIRTIGIQWLHEEEGNDNDIQSKNEDITSHCSSSSNSEVINAHNSSDEDDVLKVGIASHIFRNYYCLSHYNHDAMEARMWTFEKKVPEAIEQ</sequence>
<dbReference type="PROSITE" id="PS50104">
    <property type="entry name" value="TIR"/>
    <property type="match status" value="1"/>
</dbReference>
<dbReference type="InterPro" id="IPR044974">
    <property type="entry name" value="Disease_R_plants"/>
</dbReference>
<dbReference type="SUPFAM" id="SSF52200">
    <property type="entry name" value="Toll/Interleukin receptor TIR domain"/>
    <property type="match status" value="1"/>
</dbReference>
<dbReference type="SUPFAM" id="SSF46785">
    <property type="entry name" value="Winged helix' DNA-binding domain"/>
    <property type="match status" value="1"/>
</dbReference>
<keyword evidence="7" id="KW-1185">Reference proteome</keyword>
<dbReference type="InterPro" id="IPR000157">
    <property type="entry name" value="TIR_dom"/>
</dbReference>
<dbReference type="SUPFAM" id="SSF52540">
    <property type="entry name" value="P-loop containing nucleoside triphosphate hydrolases"/>
    <property type="match status" value="1"/>
</dbReference>
<dbReference type="FunFam" id="3.40.50.10140:FF:000007">
    <property type="entry name" value="Disease resistance protein (TIR-NBS-LRR class)"/>
    <property type="match status" value="1"/>
</dbReference>
<evidence type="ECO:0000313" key="6">
    <source>
        <dbReference type="EMBL" id="RQO97309.1"/>
    </source>
</evidence>
<dbReference type="InterPro" id="IPR035897">
    <property type="entry name" value="Toll_tir_struct_dom_sf"/>
</dbReference>
<dbReference type="GO" id="GO:0006952">
    <property type="term" value="P:defense response"/>
    <property type="evidence" value="ECO:0007669"/>
    <property type="project" value="UniProtKB-KW"/>
</dbReference>
<dbReference type="InterPro" id="IPR042197">
    <property type="entry name" value="Apaf_helical"/>
</dbReference>
<dbReference type="Gene3D" id="3.40.50.10140">
    <property type="entry name" value="Toll/interleukin-1 receptor homology (TIR) domain"/>
    <property type="match status" value="1"/>
</dbReference>
<reference evidence="6" key="2">
    <citation type="submission" date="2017-07" db="EMBL/GenBank/DDBJ databases">
        <title>WGS assembly of Populus trichocarpa.</title>
        <authorList>
            <person name="Tuskan G."/>
            <person name="Difazio S."/>
            <person name="Jansson S."/>
            <person name="Bohlmann J."/>
            <person name="Grigoriev I."/>
            <person name="Hellsten U."/>
            <person name="Putnam N."/>
            <person name="Ralph S."/>
            <person name="Rombauts S."/>
            <person name="Salamov A."/>
            <person name="Schein J."/>
            <person name="Sterck L."/>
            <person name="Aerts A."/>
            <person name="Bhalerao R."/>
            <person name="Bhalerao R."/>
            <person name="Blaudez D."/>
            <person name="Boerjan W."/>
            <person name="Brun A."/>
            <person name="Brunner A."/>
            <person name="Busov V."/>
            <person name="Campbell M."/>
            <person name="Carlson J."/>
            <person name="Chalot M."/>
            <person name="Chapman J."/>
            <person name="Chen G."/>
            <person name="Cooper D."/>
            <person name="Coutinho P."/>
            <person name="Couturier J."/>
            <person name="Covert S."/>
            <person name="Cronk Q."/>
            <person name="Cunningham R."/>
            <person name="Davis J."/>
            <person name="Degroeve S."/>
            <person name="Dejardin A."/>
            <person name="Depamphilis C."/>
            <person name="Detter J."/>
            <person name="Dirks B."/>
            <person name="Dubchak I."/>
            <person name="Duplessis S."/>
            <person name="Ehlting J."/>
            <person name="Ellis B."/>
            <person name="Gendler K."/>
            <person name="Goodstein D."/>
            <person name="Gribskov M."/>
            <person name="Grimwood J."/>
            <person name="Groover A."/>
            <person name="Gunter L."/>
            <person name="Hamberger B."/>
            <person name="Heinze B."/>
            <person name="Helariutta Y."/>
            <person name="Henrissat B."/>
            <person name="Holligan D."/>
            <person name="Holt R."/>
            <person name="Huang W."/>
            <person name="Islam-Faridi N."/>
            <person name="Jones S."/>
            <person name="Jones-Rhoades M."/>
            <person name="Jorgensen R."/>
            <person name="Joshi C."/>
            <person name="Kangasjarvi J."/>
            <person name="Karlsson J."/>
            <person name="Kelleher C."/>
            <person name="Kirkpatrick R."/>
            <person name="Kirst M."/>
            <person name="Kohler A."/>
            <person name="Kalluri U."/>
            <person name="Larimer F."/>
            <person name="Leebens-Mack J."/>
            <person name="Leple J."/>
            <person name="Locascio P."/>
            <person name="Lou Y."/>
            <person name="Lucas S."/>
            <person name="Martin F."/>
            <person name="Montanini B."/>
            <person name="Napoli C."/>
            <person name="Nelson D."/>
            <person name="Nelson C."/>
            <person name="Nieminen K."/>
            <person name="Nilsson O."/>
            <person name="Pereda V."/>
            <person name="Peter G."/>
            <person name="Philippe R."/>
            <person name="Pilate G."/>
            <person name="Poliakov A."/>
            <person name="Razumovskaya J."/>
            <person name="Richardson P."/>
            <person name="Rinaldi C."/>
            <person name="Ritland K."/>
            <person name="Rouze P."/>
            <person name="Ryaboy D."/>
            <person name="Schmutz J."/>
            <person name="Schrader J."/>
            <person name="Segerman B."/>
            <person name="Shin H."/>
            <person name="Siddiqui A."/>
            <person name="Sterky F."/>
            <person name="Terry A."/>
            <person name="Tsai C."/>
            <person name="Uberbacher E."/>
            <person name="Unneberg P."/>
            <person name="Vahala J."/>
            <person name="Wall K."/>
            <person name="Wessler S."/>
            <person name="Yang G."/>
            <person name="Yin T."/>
            <person name="Douglas C."/>
            <person name="Marra M."/>
            <person name="Sandberg G."/>
            <person name="Van De Peer Y."/>
            <person name="Rokhsar D."/>
        </authorList>
    </citation>
    <scope>NUCLEOTIDE SEQUENCE</scope>
    <source>
        <strain evidence="6">Nisqually-1</strain>
    </source>
</reference>
<dbReference type="GO" id="GO:0007165">
    <property type="term" value="P:signal transduction"/>
    <property type="evidence" value="ECO:0007669"/>
    <property type="project" value="InterPro"/>
</dbReference>
<keyword evidence="4" id="KW-0520">NAD</keyword>
<dbReference type="Pfam" id="PF01582">
    <property type="entry name" value="TIR"/>
    <property type="match status" value="1"/>
</dbReference>
<evidence type="ECO:0000313" key="7">
    <source>
        <dbReference type="Proteomes" id="UP000006729"/>
    </source>
</evidence>
<dbReference type="SMART" id="SM00255">
    <property type="entry name" value="TIR"/>
    <property type="match status" value="1"/>
</dbReference>
<gene>
    <name evidence="6" type="ORF">POPTR_011G013201</name>
</gene>
<dbReference type="GO" id="GO:0043531">
    <property type="term" value="F:ADP binding"/>
    <property type="evidence" value="ECO:0007669"/>
    <property type="project" value="InterPro"/>
</dbReference>
<dbReference type="EMBL" id="CM009300">
    <property type="protein sequence ID" value="RQO97309.1"/>
    <property type="molecule type" value="Genomic_DNA"/>
</dbReference>
<evidence type="ECO:0000256" key="3">
    <source>
        <dbReference type="ARBA" id="ARBA00022821"/>
    </source>
</evidence>
<dbReference type="Gene3D" id="3.40.50.300">
    <property type="entry name" value="P-loop containing nucleotide triphosphate hydrolases"/>
    <property type="match status" value="1"/>
</dbReference>
<dbReference type="SUPFAM" id="SSF52058">
    <property type="entry name" value="L domain-like"/>
    <property type="match status" value="1"/>
</dbReference>
<organism evidence="6 7">
    <name type="scientific">Populus trichocarpa</name>
    <name type="common">Western balsam poplar</name>
    <name type="synonym">Populus balsamifera subsp. trichocarpa</name>
    <dbReference type="NCBI Taxonomy" id="3694"/>
    <lineage>
        <taxon>Eukaryota</taxon>
        <taxon>Viridiplantae</taxon>
        <taxon>Streptophyta</taxon>
        <taxon>Embryophyta</taxon>
        <taxon>Tracheophyta</taxon>
        <taxon>Spermatophyta</taxon>
        <taxon>Magnoliopsida</taxon>
        <taxon>eudicotyledons</taxon>
        <taxon>Gunneridae</taxon>
        <taxon>Pentapetalae</taxon>
        <taxon>rosids</taxon>
        <taxon>fabids</taxon>
        <taxon>Malpighiales</taxon>
        <taxon>Salicaceae</taxon>
        <taxon>Saliceae</taxon>
        <taxon>Populus</taxon>
    </lineage>
</organism>
<accession>A0A3N7FPZ9</accession>
<dbReference type="EMBL" id="CM009300">
    <property type="protein sequence ID" value="RQO97310.1"/>
    <property type="molecule type" value="Genomic_DNA"/>
</dbReference>